<protein>
    <submittedName>
        <fullName evidence="1">Uncharacterized protein</fullName>
    </submittedName>
</protein>
<dbReference type="VEuPathDB" id="FungiDB:H310_12839"/>
<reference evidence="1" key="1">
    <citation type="submission" date="2013-12" db="EMBL/GenBank/DDBJ databases">
        <title>The Genome Sequence of Aphanomyces invadans NJM9701.</title>
        <authorList>
            <consortium name="The Broad Institute Genomics Platform"/>
            <person name="Russ C."/>
            <person name="Tyler B."/>
            <person name="van West P."/>
            <person name="Dieguez-Uribeondo J."/>
            <person name="Young S.K."/>
            <person name="Zeng Q."/>
            <person name="Gargeya S."/>
            <person name="Fitzgerald M."/>
            <person name="Abouelleil A."/>
            <person name="Alvarado L."/>
            <person name="Chapman S.B."/>
            <person name="Gainer-Dewar J."/>
            <person name="Goldberg J."/>
            <person name="Griggs A."/>
            <person name="Gujja S."/>
            <person name="Hansen M."/>
            <person name="Howarth C."/>
            <person name="Imamovic A."/>
            <person name="Ireland A."/>
            <person name="Larimer J."/>
            <person name="McCowan C."/>
            <person name="Murphy C."/>
            <person name="Pearson M."/>
            <person name="Poon T.W."/>
            <person name="Priest M."/>
            <person name="Roberts A."/>
            <person name="Saif S."/>
            <person name="Shea T."/>
            <person name="Sykes S."/>
            <person name="Wortman J."/>
            <person name="Nusbaum C."/>
            <person name="Birren B."/>
        </authorList>
    </citation>
    <scope>NUCLEOTIDE SEQUENCE [LARGE SCALE GENOMIC DNA]</scope>
    <source>
        <strain evidence="1">NJM9701</strain>
    </source>
</reference>
<organism evidence="1">
    <name type="scientific">Aphanomyces invadans</name>
    <dbReference type="NCBI Taxonomy" id="157072"/>
    <lineage>
        <taxon>Eukaryota</taxon>
        <taxon>Sar</taxon>
        <taxon>Stramenopiles</taxon>
        <taxon>Oomycota</taxon>
        <taxon>Saprolegniomycetes</taxon>
        <taxon>Saprolegniales</taxon>
        <taxon>Verrucalvaceae</taxon>
        <taxon>Aphanomyces</taxon>
    </lineage>
</organism>
<dbReference type="AlphaFoldDB" id="A0A024THE1"/>
<sequence>MAVYHAGAARCLPRFLVVTWARDIAWKGPPAWLRCRPRPAIDKRRVVRAPPAFCVVVSPFPLGGIIGPDTREFCRWSDEGFALDVGALGGGGPLAAFGASDSLLDDSSLLSSFRLSVKLESGVCFNCRSNRFCRRASASATCRATSFRRASSCTKAALLSTAAPRSSSDRIAASFSTSASNSRRCSSNLRRSASIFARLSLASCNLTASSRSRSFSIRSHSFAIHIASSACRLASRSAIACNSGALSAFNLASASTCSRFSSARALRISCRWACVRSRSASSFAVDAGFSSSSDESLEWSTPPWLFALAAL</sequence>
<proteinExistence type="predicted"/>
<dbReference type="GeneID" id="20089889"/>
<gene>
    <name evidence="1" type="ORF">H310_12839</name>
</gene>
<dbReference type="EMBL" id="KI913995">
    <property type="protein sequence ID" value="ETV93001.1"/>
    <property type="molecule type" value="Genomic_DNA"/>
</dbReference>
<name>A0A024THE1_9STRA</name>
<evidence type="ECO:0000313" key="1">
    <source>
        <dbReference type="EMBL" id="ETV93001.1"/>
    </source>
</evidence>
<dbReference type="RefSeq" id="XP_008878266.1">
    <property type="nucleotide sequence ID" value="XM_008880044.1"/>
</dbReference>
<accession>A0A024THE1</accession>